<dbReference type="eggNOG" id="COG0128">
    <property type="taxonomic scope" value="Bacteria"/>
</dbReference>
<dbReference type="Proteomes" id="UP000012040">
    <property type="component" value="Chromosome"/>
</dbReference>
<accession>M4V9J1</accession>
<dbReference type="PANTHER" id="PTHR21090">
    <property type="entry name" value="AROM/DEHYDROQUINATE SYNTHASE"/>
    <property type="match status" value="1"/>
</dbReference>
<dbReference type="EC" id="2.5.1.19" evidence="3"/>
<dbReference type="UniPathway" id="UPA00053">
    <property type="reaction ID" value="UER00089"/>
</dbReference>
<dbReference type="SUPFAM" id="SSF55205">
    <property type="entry name" value="EPT/RTPC-like"/>
    <property type="match status" value="1"/>
</dbReference>
<dbReference type="AlphaFoldDB" id="M4V9J1"/>
<evidence type="ECO:0000313" key="11">
    <source>
        <dbReference type="Proteomes" id="UP000012040"/>
    </source>
</evidence>
<dbReference type="GO" id="GO:0008652">
    <property type="term" value="P:amino acid biosynthetic process"/>
    <property type="evidence" value="ECO:0007669"/>
    <property type="project" value="UniProtKB-KW"/>
</dbReference>
<dbReference type="PIRSF" id="PIRSF000505">
    <property type="entry name" value="EPSPS"/>
    <property type="match status" value="1"/>
</dbReference>
<dbReference type="InterPro" id="IPR036968">
    <property type="entry name" value="Enolpyruvate_Tfrase_sf"/>
</dbReference>
<dbReference type="InterPro" id="IPR001986">
    <property type="entry name" value="Enolpyruvate_Tfrase_dom"/>
</dbReference>
<gene>
    <name evidence="10" type="ORF">A11Q_476</name>
</gene>
<dbReference type="Pfam" id="PF00275">
    <property type="entry name" value="EPSP_synthase"/>
    <property type="match status" value="1"/>
</dbReference>
<evidence type="ECO:0000256" key="5">
    <source>
        <dbReference type="ARBA" id="ARBA00022679"/>
    </source>
</evidence>
<evidence type="ECO:0000256" key="8">
    <source>
        <dbReference type="ARBA" id="ARBA00044633"/>
    </source>
</evidence>
<comment type="catalytic activity">
    <reaction evidence="8">
        <text>3-phosphoshikimate + phosphoenolpyruvate = 5-O-(1-carboxyvinyl)-3-phosphoshikimate + phosphate</text>
        <dbReference type="Rhea" id="RHEA:21256"/>
        <dbReference type="ChEBI" id="CHEBI:43474"/>
        <dbReference type="ChEBI" id="CHEBI:57701"/>
        <dbReference type="ChEBI" id="CHEBI:58702"/>
        <dbReference type="ChEBI" id="CHEBI:145989"/>
        <dbReference type="EC" id="2.5.1.19"/>
    </reaction>
    <physiologicalReaction direction="left-to-right" evidence="8">
        <dbReference type="Rhea" id="RHEA:21257"/>
    </physiologicalReaction>
</comment>
<name>M4V9J1_9BACT</name>
<protein>
    <recommendedName>
        <fullName evidence="3">3-phosphoshikimate 1-carboxyvinyltransferase</fullName>
        <ecNumber evidence="3">2.5.1.19</ecNumber>
    </recommendedName>
    <alternativeName>
        <fullName evidence="7">5-enolpyruvylshikimate-3-phosphate synthase</fullName>
    </alternativeName>
</protein>
<organism evidence="10 11">
    <name type="scientific">Pseudobdellovibrio exovorus JSS</name>
    <dbReference type="NCBI Taxonomy" id="1184267"/>
    <lineage>
        <taxon>Bacteria</taxon>
        <taxon>Pseudomonadati</taxon>
        <taxon>Bdellovibrionota</taxon>
        <taxon>Bdellovibrionia</taxon>
        <taxon>Bdellovibrionales</taxon>
        <taxon>Pseudobdellovibrionaceae</taxon>
        <taxon>Pseudobdellovibrio</taxon>
    </lineage>
</organism>
<evidence type="ECO:0000256" key="6">
    <source>
        <dbReference type="ARBA" id="ARBA00023141"/>
    </source>
</evidence>
<keyword evidence="6" id="KW-0057">Aromatic amino acid biosynthesis</keyword>
<evidence type="ECO:0000256" key="3">
    <source>
        <dbReference type="ARBA" id="ARBA00012450"/>
    </source>
</evidence>
<dbReference type="GO" id="GO:0003866">
    <property type="term" value="F:3-phosphoshikimate 1-carboxyvinyltransferase activity"/>
    <property type="evidence" value="ECO:0007669"/>
    <property type="project" value="UniProtKB-EC"/>
</dbReference>
<dbReference type="PATRIC" id="fig|1184267.3.peg.484"/>
<keyword evidence="5 10" id="KW-0808">Transferase</keyword>
<evidence type="ECO:0000313" key="10">
    <source>
        <dbReference type="EMBL" id="AGH94696.1"/>
    </source>
</evidence>
<dbReference type="RefSeq" id="WP_015469186.1">
    <property type="nucleotide sequence ID" value="NC_020813.1"/>
</dbReference>
<dbReference type="STRING" id="1184267.A11Q_476"/>
<evidence type="ECO:0000256" key="2">
    <source>
        <dbReference type="ARBA" id="ARBA00009948"/>
    </source>
</evidence>
<evidence type="ECO:0000256" key="7">
    <source>
        <dbReference type="ARBA" id="ARBA00030046"/>
    </source>
</evidence>
<proteinExistence type="inferred from homology"/>
<dbReference type="HOGENOM" id="CLU_024321_0_0_7"/>
<dbReference type="Gene3D" id="3.65.10.10">
    <property type="entry name" value="Enolpyruvate transferase domain"/>
    <property type="match status" value="2"/>
</dbReference>
<dbReference type="GO" id="GO:0009073">
    <property type="term" value="P:aromatic amino acid family biosynthetic process"/>
    <property type="evidence" value="ECO:0007669"/>
    <property type="project" value="UniProtKB-KW"/>
</dbReference>
<dbReference type="KEGG" id="bex:A11Q_476"/>
<dbReference type="EMBL" id="CP003537">
    <property type="protein sequence ID" value="AGH94696.1"/>
    <property type="molecule type" value="Genomic_DNA"/>
</dbReference>
<feature type="domain" description="Enolpyruvate transferase" evidence="9">
    <location>
        <begin position="43"/>
        <end position="390"/>
    </location>
</feature>
<keyword evidence="11" id="KW-1185">Reference proteome</keyword>
<dbReference type="PANTHER" id="PTHR21090:SF5">
    <property type="entry name" value="PENTAFUNCTIONAL AROM POLYPEPTIDE"/>
    <property type="match status" value="1"/>
</dbReference>
<sequence length="396" mass="43971">MFHFKGEIITSKSWLNRALVMQHFNPTTQLTATADSDDVRSLQGALRDLSLSLHEFDLGLGGTSFRFFSFLVSRYQGEFLVKAHARLLARPQGELLLILKQLGVQAELRDDGLHLKSNGWLLDPRTSVQVAAEDSSQFISGLLLSAWNLDQELKVEVKKPLTSFAYLQMTISLLQKSGMKLQVTDTADSLQILIPAKQKASVLEIEPEPDVSSAFSLVASAVVNGDVEITNWNANSTQPDQIFLKLFTQMGISYQESLGQLKVQKQQTWRGVSANLNTSPDLFPVLAVLCALAEGESILSGAAHLRHKESDRIAKTAELLQLYGFRYEVLPDGMKIWGRSSTQSPQQPTVFNPEHDHRMAMAAAVLKLAGYSIQISTPEVVNKSYPTFWRDVELVV</sequence>
<evidence type="ECO:0000256" key="4">
    <source>
        <dbReference type="ARBA" id="ARBA00022605"/>
    </source>
</evidence>
<comment type="pathway">
    <text evidence="1">Metabolic intermediate biosynthesis; chorismate biosynthesis; chorismate from D-erythrose 4-phosphate and phosphoenolpyruvate: step 6/7.</text>
</comment>
<evidence type="ECO:0000256" key="1">
    <source>
        <dbReference type="ARBA" id="ARBA00004811"/>
    </source>
</evidence>
<comment type="similarity">
    <text evidence="2">Belongs to the EPSP synthase family.</text>
</comment>
<dbReference type="OrthoDB" id="9809920at2"/>
<reference evidence="10 11" key="1">
    <citation type="journal article" date="2013" name="ISME J.">
        <title>By their genes ye shall know them: genomic signatures of predatory bacteria.</title>
        <authorList>
            <person name="Pasternak Z."/>
            <person name="Pietrokovski S."/>
            <person name="Rotem O."/>
            <person name="Gophna U."/>
            <person name="Lurie-Weinberger M.N."/>
            <person name="Jurkevitch E."/>
        </authorList>
    </citation>
    <scope>NUCLEOTIDE SEQUENCE [LARGE SCALE GENOMIC DNA]</scope>
    <source>
        <strain evidence="10 11">JSS</strain>
    </source>
</reference>
<dbReference type="InterPro" id="IPR013792">
    <property type="entry name" value="RNA3'P_cycl/enolpyr_Trfase_a/b"/>
</dbReference>
<evidence type="ECO:0000259" key="9">
    <source>
        <dbReference type="Pfam" id="PF00275"/>
    </source>
</evidence>
<dbReference type="GO" id="GO:0009423">
    <property type="term" value="P:chorismate biosynthetic process"/>
    <property type="evidence" value="ECO:0007669"/>
    <property type="project" value="UniProtKB-UniPathway"/>
</dbReference>
<keyword evidence="4" id="KW-0028">Amino-acid biosynthesis</keyword>
<dbReference type="InterPro" id="IPR006264">
    <property type="entry name" value="EPSP_synthase"/>
</dbReference>